<accession>A0AAW3JRL7</accession>
<comment type="similarity">
    <text evidence="2 12">Belongs to the RNA methyltransferase RsmE family.</text>
</comment>
<comment type="catalytic activity">
    <reaction evidence="11 12">
        <text>uridine(1498) in 16S rRNA + S-adenosyl-L-methionine = N(3)-methyluridine(1498) in 16S rRNA + S-adenosyl-L-homocysteine + H(+)</text>
        <dbReference type="Rhea" id="RHEA:42920"/>
        <dbReference type="Rhea" id="RHEA-COMP:10283"/>
        <dbReference type="Rhea" id="RHEA-COMP:10284"/>
        <dbReference type="ChEBI" id="CHEBI:15378"/>
        <dbReference type="ChEBI" id="CHEBI:57856"/>
        <dbReference type="ChEBI" id="CHEBI:59789"/>
        <dbReference type="ChEBI" id="CHEBI:65315"/>
        <dbReference type="ChEBI" id="CHEBI:74502"/>
        <dbReference type="EC" id="2.1.1.193"/>
    </reaction>
</comment>
<protein>
    <recommendedName>
        <fullName evidence="4 12">Ribosomal RNA small subunit methyltransferase E</fullName>
        <ecNumber evidence="3 12">2.1.1.193</ecNumber>
    </recommendedName>
</protein>
<name>A0AAW3JRL7_9FIRM</name>
<dbReference type="GO" id="GO:0070475">
    <property type="term" value="P:rRNA base methylation"/>
    <property type="evidence" value="ECO:0007669"/>
    <property type="project" value="TreeGrafter"/>
</dbReference>
<dbReference type="GO" id="GO:0005737">
    <property type="term" value="C:cytoplasm"/>
    <property type="evidence" value="ECO:0007669"/>
    <property type="project" value="UniProtKB-SubCell"/>
</dbReference>
<evidence type="ECO:0000256" key="10">
    <source>
        <dbReference type="ARBA" id="ARBA00025699"/>
    </source>
</evidence>
<evidence type="ECO:0000259" key="14">
    <source>
        <dbReference type="Pfam" id="PF20260"/>
    </source>
</evidence>
<keyword evidence="6 12" id="KW-0698">rRNA processing</keyword>
<proteinExistence type="inferred from homology"/>
<evidence type="ECO:0000256" key="7">
    <source>
        <dbReference type="ARBA" id="ARBA00022603"/>
    </source>
</evidence>
<keyword evidence="16" id="KW-1185">Reference proteome</keyword>
<dbReference type="NCBIfam" id="NF008692">
    <property type="entry name" value="PRK11713.1-5"/>
    <property type="match status" value="1"/>
</dbReference>
<comment type="subcellular location">
    <subcellularLocation>
        <location evidence="1 12">Cytoplasm</location>
    </subcellularLocation>
</comment>
<keyword evidence="5 12" id="KW-0963">Cytoplasm</keyword>
<dbReference type="InterPro" id="IPR029026">
    <property type="entry name" value="tRNA_m1G_MTases_N"/>
</dbReference>
<dbReference type="RefSeq" id="WP_055943989.1">
    <property type="nucleotide sequence ID" value="NZ_DBGBRS010000133.1"/>
</dbReference>
<evidence type="ECO:0000256" key="5">
    <source>
        <dbReference type="ARBA" id="ARBA00022490"/>
    </source>
</evidence>
<dbReference type="EC" id="2.1.1.193" evidence="3 12"/>
<evidence type="ECO:0000256" key="8">
    <source>
        <dbReference type="ARBA" id="ARBA00022679"/>
    </source>
</evidence>
<dbReference type="EMBL" id="LLKB01000005">
    <property type="protein sequence ID" value="KQC84835.1"/>
    <property type="molecule type" value="Genomic_DNA"/>
</dbReference>
<dbReference type="PANTHER" id="PTHR30027">
    <property type="entry name" value="RIBOSOMAL RNA SMALL SUBUNIT METHYLTRANSFERASE E"/>
    <property type="match status" value="1"/>
</dbReference>
<gene>
    <name evidence="15" type="ORF">APZ18_08910</name>
</gene>
<evidence type="ECO:0000256" key="2">
    <source>
        <dbReference type="ARBA" id="ARBA00005528"/>
    </source>
</evidence>
<dbReference type="InterPro" id="IPR015947">
    <property type="entry name" value="PUA-like_sf"/>
</dbReference>
<evidence type="ECO:0000256" key="12">
    <source>
        <dbReference type="PIRNR" id="PIRNR015601"/>
    </source>
</evidence>
<evidence type="ECO:0000256" key="1">
    <source>
        <dbReference type="ARBA" id="ARBA00004496"/>
    </source>
</evidence>
<feature type="domain" description="Ribosomal RNA small subunit methyltransferase E methyltransferase" evidence="13">
    <location>
        <begin position="73"/>
        <end position="240"/>
    </location>
</feature>
<dbReference type="SUPFAM" id="SSF75217">
    <property type="entry name" value="alpha/beta knot"/>
    <property type="match status" value="1"/>
</dbReference>
<evidence type="ECO:0000256" key="3">
    <source>
        <dbReference type="ARBA" id="ARBA00012328"/>
    </source>
</evidence>
<evidence type="ECO:0000259" key="13">
    <source>
        <dbReference type="Pfam" id="PF04452"/>
    </source>
</evidence>
<dbReference type="InterPro" id="IPR046886">
    <property type="entry name" value="RsmE_MTase_dom"/>
</dbReference>
<reference evidence="15 16" key="1">
    <citation type="submission" date="2015-10" db="EMBL/GenBank/DDBJ databases">
        <title>Butyribacter intestini gen. nov., sp. nov., a butyric acid-producing bacterium of the family Lachnospiraceae isolated from the human faeces.</title>
        <authorList>
            <person name="Zou Y."/>
            <person name="Xue W."/>
            <person name="Luo G."/>
            <person name="Lv M."/>
        </authorList>
    </citation>
    <scope>NUCLEOTIDE SEQUENCE [LARGE SCALE GENOMIC DNA]</scope>
    <source>
        <strain evidence="15 16">TF01-11</strain>
    </source>
</reference>
<dbReference type="SUPFAM" id="SSF88697">
    <property type="entry name" value="PUA domain-like"/>
    <property type="match status" value="1"/>
</dbReference>
<evidence type="ECO:0000313" key="15">
    <source>
        <dbReference type="EMBL" id="KQC84835.1"/>
    </source>
</evidence>
<dbReference type="AlphaFoldDB" id="A0AAW3JRL7"/>
<keyword evidence="7 12" id="KW-0489">Methyltransferase</keyword>
<feature type="domain" description="Ribosomal RNA small subunit methyltransferase E PUA-like" evidence="14">
    <location>
        <begin position="18"/>
        <end position="64"/>
    </location>
</feature>
<keyword evidence="9 12" id="KW-0949">S-adenosyl-L-methionine</keyword>
<dbReference type="Proteomes" id="UP000050833">
    <property type="component" value="Unassembled WGS sequence"/>
</dbReference>
<dbReference type="Pfam" id="PF04452">
    <property type="entry name" value="Methyltrans_RNA"/>
    <property type="match status" value="1"/>
</dbReference>
<dbReference type="CDD" id="cd18084">
    <property type="entry name" value="RsmE-like"/>
    <property type="match status" value="1"/>
</dbReference>
<evidence type="ECO:0000256" key="9">
    <source>
        <dbReference type="ARBA" id="ARBA00022691"/>
    </source>
</evidence>
<dbReference type="Gene3D" id="2.40.240.20">
    <property type="entry name" value="Hypothetical PUA domain-like, domain 1"/>
    <property type="match status" value="1"/>
</dbReference>
<comment type="function">
    <text evidence="10 12">Specifically methylates the N3 position of the uracil ring of uridine 1498 (m3U1498) in 16S rRNA. Acts on the fully assembled 30S ribosomal subunit.</text>
</comment>
<dbReference type="PIRSF" id="PIRSF015601">
    <property type="entry name" value="MTase_slr0722"/>
    <property type="match status" value="1"/>
</dbReference>
<dbReference type="Gene3D" id="3.40.1280.10">
    <property type="match status" value="1"/>
</dbReference>
<dbReference type="InterPro" id="IPR006700">
    <property type="entry name" value="RsmE"/>
</dbReference>
<organism evidence="15 16">
    <name type="scientific">Butyribacter intestini</name>
    <dbReference type="NCBI Taxonomy" id="1703332"/>
    <lineage>
        <taxon>Bacteria</taxon>
        <taxon>Bacillati</taxon>
        <taxon>Bacillota</taxon>
        <taxon>Clostridia</taxon>
        <taxon>Lachnospirales</taxon>
        <taxon>Lachnospiraceae</taxon>
        <taxon>Butyribacter</taxon>
    </lineage>
</organism>
<sequence>MYRFYVSKEQITDDKVYIDGTDVNHIKNVLRLEKGDWIIACDKEGMDYVSRISDISSERVVLNIEKVQDSDTELPCKIVLFQGLPKKDKMEFIIQKAVELGVSKIVPVAMKRCVVRLDDKKADKKAKRWQTIAEAAAKQSGRGIIPEVTNPVNIKEAFDIACGLEYNMIPYELQDGIEKSREIVKEGCTKKSVGIFIGPEGGFEKEEVEEAVSRGIKPISLGKRILRTETAGIAVVSIMMFEMQD</sequence>
<evidence type="ECO:0000256" key="4">
    <source>
        <dbReference type="ARBA" id="ARBA00013673"/>
    </source>
</evidence>
<keyword evidence="8 12" id="KW-0808">Transferase</keyword>
<evidence type="ECO:0000256" key="6">
    <source>
        <dbReference type="ARBA" id="ARBA00022552"/>
    </source>
</evidence>
<dbReference type="InterPro" id="IPR029028">
    <property type="entry name" value="Alpha/beta_knot_MTases"/>
</dbReference>
<dbReference type="InterPro" id="IPR046887">
    <property type="entry name" value="RsmE_PUA-like"/>
</dbReference>
<evidence type="ECO:0000256" key="11">
    <source>
        <dbReference type="ARBA" id="ARBA00047944"/>
    </source>
</evidence>
<evidence type="ECO:0000313" key="16">
    <source>
        <dbReference type="Proteomes" id="UP000050833"/>
    </source>
</evidence>
<dbReference type="PANTHER" id="PTHR30027:SF3">
    <property type="entry name" value="16S RRNA (URACIL(1498)-N(3))-METHYLTRANSFERASE"/>
    <property type="match status" value="1"/>
</dbReference>
<dbReference type="Pfam" id="PF20260">
    <property type="entry name" value="PUA_4"/>
    <property type="match status" value="1"/>
</dbReference>
<comment type="caution">
    <text evidence="15">The sequence shown here is derived from an EMBL/GenBank/DDBJ whole genome shotgun (WGS) entry which is preliminary data.</text>
</comment>
<dbReference type="GO" id="GO:0070042">
    <property type="term" value="F:rRNA (uridine-N3-)-methyltransferase activity"/>
    <property type="evidence" value="ECO:0007669"/>
    <property type="project" value="TreeGrafter"/>
</dbReference>
<dbReference type="NCBIfam" id="TIGR00046">
    <property type="entry name" value="RsmE family RNA methyltransferase"/>
    <property type="match status" value="1"/>
</dbReference>